<protein>
    <submittedName>
        <fullName evidence="1">Uncharacterized protein</fullName>
    </submittedName>
</protein>
<sequence>MLELRILVDDIDYDSIAEYLIPAVAEKLRREEKGGILGNVLAGNPDVAASVARTVLGTMSQEQKDQLLVQLVTKNREKLLDKGNQAVRSRGIGVQLCDVAVRKL</sequence>
<proteinExistence type="predicted"/>
<dbReference type="Proteomes" id="UP001199319">
    <property type="component" value="Unassembled WGS sequence"/>
</dbReference>
<dbReference type="AlphaFoldDB" id="A0AAE3AGE0"/>
<dbReference type="RefSeq" id="WP_302929344.1">
    <property type="nucleotide sequence ID" value="NZ_JAJEPW010000036.1"/>
</dbReference>
<evidence type="ECO:0000313" key="2">
    <source>
        <dbReference type="Proteomes" id="UP001199319"/>
    </source>
</evidence>
<name>A0AAE3AGE0_9FIRM</name>
<reference evidence="1" key="1">
    <citation type="submission" date="2021-10" db="EMBL/GenBank/DDBJ databases">
        <title>Anaerobic single-cell dispensing facilitates the cultivation of human gut bacteria.</title>
        <authorList>
            <person name="Afrizal A."/>
        </authorList>
    </citation>
    <scope>NUCLEOTIDE SEQUENCE</scope>
    <source>
        <strain evidence="1">CLA-AA-H272</strain>
    </source>
</reference>
<organism evidence="1 2">
    <name type="scientific">Brotocaccenecus cirricatena</name>
    <dbReference type="NCBI Taxonomy" id="3064195"/>
    <lineage>
        <taxon>Bacteria</taxon>
        <taxon>Bacillati</taxon>
        <taxon>Bacillota</taxon>
        <taxon>Clostridia</taxon>
        <taxon>Eubacteriales</taxon>
        <taxon>Oscillospiraceae</taxon>
        <taxon>Brotocaccenecus</taxon>
    </lineage>
</organism>
<accession>A0AAE3AGE0</accession>
<comment type="caution">
    <text evidence="1">The sequence shown here is derived from an EMBL/GenBank/DDBJ whole genome shotgun (WGS) entry which is preliminary data.</text>
</comment>
<evidence type="ECO:0000313" key="1">
    <source>
        <dbReference type="EMBL" id="MCC2130122.1"/>
    </source>
</evidence>
<keyword evidence="2" id="KW-1185">Reference proteome</keyword>
<gene>
    <name evidence="1" type="ORF">LKD37_11455</name>
</gene>
<dbReference type="EMBL" id="JAJEPW010000036">
    <property type="protein sequence ID" value="MCC2130122.1"/>
    <property type="molecule type" value="Genomic_DNA"/>
</dbReference>